<dbReference type="AlphaFoldDB" id="A0A835YS66"/>
<sequence length="247" mass="26588">MSFGIQVTNAAAGGVPILEFGPDAAAVLRDALRQWGAEAASLVLPADDADGGAFKSTSSALTEPLSDEPAPERSPEEQWRLRLETRLGAVLGPAFELHLLQLRELFEDRFDAKFSPLDREVPDFAAQAEAMVRDAEAGFGAAAAAAAPPPLAPRWYPLAAAEAVQLRRSLDDRVADRLAEGGAVVEGEGEEEGGEAAAAAARPPRWKVLLVRGLALGLNYFQATQAMRTARKESERREQRMPRYPLF</sequence>
<evidence type="ECO:0000313" key="3">
    <source>
        <dbReference type="Proteomes" id="UP000664859"/>
    </source>
</evidence>
<dbReference type="EMBL" id="JAFCMP010000390">
    <property type="protein sequence ID" value="KAG5180465.1"/>
    <property type="molecule type" value="Genomic_DNA"/>
</dbReference>
<dbReference type="Proteomes" id="UP000664859">
    <property type="component" value="Unassembled WGS sequence"/>
</dbReference>
<protein>
    <submittedName>
        <fullName evidence="2">Uncharacterized protein</fullName>
    </submittedName>
</protein>
<comment type="caution">
    <text evidence="2">The sequence shown here is derived from an EMBL/GenBank/DDBJ whole genome shotgun (WGS) entry which is preliminary data.</text>
</comment>
<feature type="region of interest" description="Disordered" evidence="1">
    <location>
        <begin position="54"/>
        <end position="76"/>
    </location>
</feature>
<evidence type="ECO:0000256" key="1">
    <source>
        <dbReference type="SAM" id="MobiDB-lite"/>
    </source>
</evidence>
<organism evidence="2 3">
    <name type="scientific">Tribonema minus</name>
    <dbReference type="NCBI Taxonomy" id="303371"/>
    <lineage>
        <taxon>Eukaryota</taxon>
        <taxon>Sar</taxon>
        <taxon>Stramenopiles</taxon>
        <taxon>Ochrophyta</taxon>
        <taxon>PX clade</taxon>
        <taxon>Xanthophyceae</taxon>
        <taxon>Tribonematales</taxon>
        <taxon>Tribonemataceae</taxon>
        <taxon>Tribonema</taxon>
    </lineage>
</organism>
<name>A0A835YS66_9STRA</name>
<accession>A0A835YS66</accession>
<reference evidence="2" key="1">
    <citation type="submission" date="2021-02" db="EMBL/GenBank/DDBJ databases">
        <title>First Annotated Genome of the Yellow-green Alga Tribonema minus.</title>
        <authorList>
            <person name="Mahan K.M."/>
        </authorList>
    </citation>
    <scope>NUCLEOTIDE SEQUENCE</scope>
    <source>
        <strain evidence="2">UTEX B ZZ1240</strain>
    </source>
</reference>
<keyword evidence="3" id="KW-1185">Reference proteome</keyword>
<proteinExistence type="predicted"/>
<gene>
    <name evidence="2" type="ORF">JKP88DRAFT_349557</name>
</gene>
<evidence type="ECO:0000313" key="2">
    <source>
        <dbReference type="EMBL" id="KAG5180465.1"/>
    </source>
</evidence>